<comment type="caution">
    <text evidence="1">The sequence shown here is derived from an EMBL/GenBank/DDBJ whole genome shotgun (WGS) entry which is preliminary data.</text>
</comment>
<accession>A0ACC1X9A3</accession>
<sequence length="735" mass="82702">MSRQRVSLLTIRSLTVISQVCSSPGSCDSIKALNLLKHLSTAAERLDFQNPNGYNMDHSLQFDQNPTGFYTEQSSIDFQQKSNCLNTNRVSRESPENYRESDGRYCESFRGEKQNSIGGQNGNFKVFYGQTDGSLKQKSSGIYGETTRGYEQNSNHFDQKHRGVYQESTGNEYQNNAFQQNGNFSGYIWNNNGQLQQNLIGKQAQMSWSGQHNPNDFYGGNANMQNQYDDNSQRFSEYLGSFNGNCMQNTGQYQQIANSHYTGNFGNCQNGPSVHQQNQNAGHYQWDQSHGQYRPNPNVAQCQSNSNNVHNRVVASQVLTSSKPEGELAESSGSSQITGTFQELDAFLTERKVKEAVEVLGLLEKQSISVDLPRFLQLMQACGEAKALEEAKAVHEHVERLLSPLKVNIYNRILKMYSECGSMDDAFNVFNNMRDRNLTSWDTMITGLAKNGLGEDAIDLFTQFKQGGWKPDGQMFIGVFSACSVLGDVDEGMLHFESMSKDYGIVPSMKHYLSIVDMLGSTGYLDEALDFIGKMPMEPSVDVWETLMNLCRIHGNLELGDHCAEIVEQLDPSHLNEKSKAGLVPVKVSDLAKEKEKKKLASQNLLEVRSRVHEYRAGDTSHPDSDKIYAQIRCLKAHMKEAGYIPETRFVLHDIDQEGKEEALLVHSERLAVSQGLLSSPARSPIRIIKNLRVCGDCHSALKIISKIVGREFIIRDAKRFHHFKDGLCSCRDYW</sequence>
<evidence type="ECO:0000313" key="2">
    <source>
        <dbReference type="Proteomes" id="UP001164539"/>
    </source>
</evidence>
<reference evidence="1 2" key="1">
    <citation type="journal article" date="2023" name="Science">
        <title>Complex scaffold remodeling in plant triterpene biosynthesis.</title>
        <authorList>
            <person name="De La Pena R."/>
            <person name="Hodgson H."/>
            <person name="Liu J.C."/>
            <person name="Stephenson M.J."/>
            <person name="Martin A.C."/>
            <person name="Owen C."/>
            <person name="Harkess A."/>
            <person name="Leebens-Mack J."/>
            <person name="Jimenez L.E."/>
            <person name="Osbourn A."/>
            <person name="Sattely E.S."/>
        </authorList>
    </citation>
    <scope>NUCLEOTIDE SEQUENCE [LARGE SCALE GENOMIC DNA]</scope>
    <source>
        <strain evidence="2">cv. JPN11</strain>
        <tissue evidence="1">Leaf</tissue>
    </source>
</reference>
<proteinExistence type="predicted"/>
<keyword evidence="2" id="KW-1185">Reference proteome</keyword>
<dbReference type="Proteomes" id="UP001164539">
    <property type="component" value="Chromosome 10"/>
</dbReference>
<organism evidence="1 2">
    <name type="scientific">Melia azedarach</name>
    <name type="common">Chinaberry tree</name>
    <dbReference type="NCBI Taxonomy" id="155640"/>
    <lineage>
        <taxon>Eukaryota</taxon>
        <taxon>Viridiplantae</taxon>
        <taxon>Streptophyta</taxon>
        <taxon>Embryophyta</taxon>
        <taxon>Tracheophyta</taxon>
        <taxon>Spermatophyta</taxon>
        <taxon>Magnoliopsida</taxon>
        <taxon>eudicotyledons</taxon>
        <taxon>Gunneridae</taxon>
        <taxon>Pentapetalae</taxon>
        <taxon>rosids</taxon>
        <taxon>malvids</taxon>
        <taxon>Sapindales</taxon>
        <taxon>Meliaceae</taxon>
        <taxon>Melia</taxon>
    </lineage>
</organism>
<name>A0ACC1X9A3_MELAZ</name>
<gene>
    <name evidence="1" type="ORF">OWV82_017969</name>
</gene>
<protein>
    <submittedName>
        <fullName evidence="1">Pentatricopeptide repeat-containing protein</fullName>
    </submittedName>
</protein>
<dbReference type="EMBL" id="CM051403">
    <property type="protein sequence ID" value="KAJ4707932.1"/>
    <property type="molecule type" value="Genomic_DNA"/>
</dbReference>
<evidence type="ECO:0000313" key="1">
    <source>
        <dbReference type="EMBL" id="KAJ4707932.1"/>
    </source>
</evidence>